<dbReference type="Pfam" id="PF04012">
    <property type="entry name" value="PspA_IM30"/>
    <property type="match status" value="1"/>
</dbReference>
<sequence>MFKLLKRWWAYTTARLTGRFEETADPKVQLEQAIQEAQDQHRRLKEQAANVIANQKQTEMRLSRALEDFEKVNANARQAVLMADEASKSGDQEKMAEYTSAAEAFANRMIGLEREIEDLKALHLQSSQAAEQARAAVTQNSQLLQQKLSERQKLLGQLDQAEMQDRMNKAMASLSETVGEDVPTFEQIREKIESRYAKAKGMAELSESSVESKMLEIEQAARNSEAKTRLEEIRGQLGLAAGPTSAGELEEKIAESQTESPQGATAPADGES</sequence>
<dbReference type="RefSeq" id="WP_153759799.1">
    <property type="nucleotide sequence ID" value="NZ_CP045851.1"/>
</dbReference>
<dbReference type="KEGG" id="atq:GH723_11625"/>
<dbReference type="Proteomes" id="UP000334019">
    <property type="component" value="Chromosome"/>
</dbReference>
<feature type="coiled-coil region" evidence="2">
    <location>
        <begin position="102"/>
        <end position="164"/>
    </location>
</feature>
<evidence type="ECO:0000313" key="5">
    <source>
        <dbReference type="Proteomes" id="UP000334019"/>
    </source>
</evidence>
<proteinExistence type="inferred from homology"/>
<gene>
    <name evidence="4" type="ORF">GH723_11625</name>
</gene>
<dbReference type="InterPro" id="IPR007157">
    <property type="entry name" value="PspA_VIPP1"/>
</dbReference>
<evidence type="ECO:0000313" key="4">
    <source>
        <dbReference type="EMBL" id="QGG95693.1"/>
    </source>
</evidence>
<keyword evidence="2" id="KW-0175">Coiled coil</keyword>
<feature type="region of interest" description="Disordered" evidence="3">
    <location>
        <begin position="234"/>
        <end position="272"/>
    </location>
</feature>
<organism evidence="4 5">
    <name type="scientific">Actinomarinicola tropica</name>
    <dbReference type="NCBI Taxonomy" id="2789776"/>
    <lineage>
        <taxon>Bacteria</taxon>
        <taxon>Bacillati</taxon>
        <taxon>Actinomycetota</taxon>
        <taxon>Acidimicrobiia</taxon>
        <taxon>Acidimicrobiales</taxon>
        <taxon>Iamiaceae</taxon>
        <taxon>Actinomarinicola</taxon>
    </lineage>
</organism>
<keyword evidence="5" id="KW-1185">Reference proteome</keyword>
<protein>
    <submittedName>
        <fullName evidence="4">PspA/IM30 family protein</fullName>
    </submittedName>
</protein>
<accession>A0A5Q2RIS1</accession>
<comment type="similarity">
    <text evidence="1">Belongs to the PspA/Vipp/IM30 family.</text>
</comment>
<dbReference type="AlphaFoldDB" id="A0A5Q2RIS1"/>
<name>A0A5Q2RIS1_9ACTN</name>
<dbReference type="EMBL" id="CP045851">
    <property type="protein sequence ID" value="QGG95693.1"/>
    <property type="molecule type" value="Genomic_DNA"/>
</dbReference>
<reference evidence="4 5" key="1">
    <citation type="submission" date="2019-11" db="EMBL/GenBank/DDBJ databases">
        <authorList>
            <person name="He Y."/>
        </authorList>
    </citation>
    <scope>NUCLEOTIDE SEQUENCE [LARGE SCALE GENOMIC DNA]</scope>
    <source>
        <strain evidence="4 5">SCSIO 58843</strain>
    </source>
</reference>
<evidence type="ECO:0000256" key="3">
    <source>
        <dbReference type="SAM" id="MobiDB-lite"/>
    </source>
</evidence>
<evidence type="ECO:0000256" key="1">
    <source>
        <dbReference type="ARBA" id="ARBA00043985"/>
    </source>
</evidence>
<feature type="coiled-coil region" evidence="2">
    <location>
        <begin position="27"/>
        <end position="54"/>
    </location>
</feature>
<evidence type="ECO:0000256" key="2">
    <source>
        <dbReference type="SAM" id="Coils"/>
    </source>
</evidence>